<dbReference type="GO" id="GO:0006950">
    <property type="term" value="P:response to stress"/>
    <property type="evidence" value="ECO:0007669"/>
    <property type="project" value="UniProtKB-ARBA"/>
</dbReference>
<dbReference type="SMART" id="SM00382">
    <property type="entry name" value="AAA"/>
    <property type="match status" value="1"/>
</dbReference>
<gene>
    <name evidence="9" type="ORF">CUMW_079420</name>
</gene>
<proteinExistence type="inferred from homology"/>
<dbReference type="InterPro" id="IPR003593">
    <property type="entry name" value="AAA+_ATPase"/>
</dbReference>
<feature type="domain" description="AAA+ ATPase" evidence="8">
    <location>
        <begin position="243"/>
        <end position="379"/>
    </location>
</feature>
<evidence type="ECO:0000256" key="1">
    <source>
        <dbReference type="ARBA" id="ARBA00001946"/>
    </source>
</evidence>
<dbReference type="GO" id="GO:0016887">
    <property type="term" value="F:ATP hydrolysis activity"/>
    <property type="evidence" value="ECO:0007669"/>
    <property type="project" value="InterPro"/>
</dbReference>
<sequence length="466" mass="52774">MPSATSVLSTYTAFAASAMLVRTVINEVQTLTSQIIPKQLQTMMLSKLGGLFTNHSSQMTLIIDEYNGFSINQLYEASELYLSTKITASLEKLKVSKTTKEKNLSVTINKGEKISDIFEGICLVWEMTCKETEERSSQRGKAERVIELSFPKKYMERILNIYLPYVMEKSNAIKEQNKVVKLYAVGHFGGDSDRGGAWGSTNLDHPATFDKIAMDPSMKQASIDDLDRFVKRRNFYRRVGKVWKRGYLLFGPPGTGKSSLIAAMANYLKFNIYDMELTSVYCNSELRRRLVSTSNRSILVIEDIDCSVKLQDRQNGECVEQSEYSKLTLSGLLNFIDGLWSSCGDERIIVFTTNHKNRLAPALLRPGRMDMHIHMSYCNPSGIRILVSNYLGINDHNLFPEIDELEVAEVALEGLVEFLKRKKTEVAEVGNKQKASREAEGDEKIGEFVRKAKKRRSNTKRNRKGL</sequence>
<dbReference type="Gene3D" id="3.40.50.300">
    <property type="entry name" value="P-loop containing nucleotide triphosphate hydrolases"/>
    <property type="match status" value="1"/>
</dbReference>
<dbReference type="Pfam" id="PF00004">
    <property type="entry name" value="AAA"/>
    <property type="match status" value="1"/>
</dbReference>
<dbReference type="InterPro" id="IPR025753">
    <property type="entry name" value="AAA_N_dom"/>
</dbReference>
<name>A0A2H5NVB0_CITUN</name>
<evidence type="ECO:0000256" key="2">
    <source>
        <dbReference type="ARBA" id="ARBA00007448"/>
    </source>
</evidence>
<comment type="similarity">
    <text evidence="2">Belongs to the AAA ATPase family. BCS1 subfamily.</text>
</comment>
<dbReference type="AlphaFoldDB" id="A0A2H5NVB0"/>
<protein>
    <recommendedName>
        <fullName evidence="8">AAA+ ATPase domain-containing protein</fullName>
    </recommendedName>
</protein>
<reference evidence="9 10" key="1">
    <citation type="journal article" date="2017" name="Front. Genet.">
        <title>Draft sequencing of the heterozygous diploid genome of Satsuma (Citrus unshiu Marc.) using a hybrid assembly approach.</title>
        <authorList>
            <person name="Shimizu T."/>
            <person name="Tanizawa Y."/>
            <person name="Mochizuki T."/>
            <person name="Nagasaki H."/>
            <person name="Yoshioka T."/>
            <person name="Toyoda A."/>
            <person name="Fujiyama A."/>
            <person name="Kaminuma E."/>
            <person name="Nakamura Y."/>
        </authorList>
    </citation>
    <scope>NUCLEOTIDE SEQUENCE [LARGE SCALE GENOMIC DNA]</scope>
    <source>
        <strain evidence="10">cv. Miyagawa wase</strain>
    </source>
</reference>
<dbReference type="Gene3D" id="6.10.280.40">
    <property type="match status" value="1"/>
</dbReference>
<keyword evidence="4" id="KW-0547">Nucleotide-binding</keyword>
<evidence type="ECO:0000259" key="8">
    <source>
        <dbReference type="SMART" id="SM00382"/>
    </source>
</evidence>
<comment type="cofactor">
    <cofactor evidence="1">
        <name>Mg(2+)</name>
        <dbReference type="ChEBI" id="CHEBI:18420"/>
    </cofactor>
</comment>
<dbReference type="CDD" id="cd19510">
    <property type="entry name" value="RecA-like_BCS1"/>
    <property type="match status" value="1"/>
</dbReference>
<organism evidence="9 10">
    <name type="scientific">Citrus unshiu</name>
    <name type="common">Satsuma mandarin</name>
    <name type="synonym">Citrus nobilis var. unshiu</name>
    <dbReference type="NCBI Taxonomy" id="55188"/>
    <lineage>
        <taxon>Eukaryota</taxon>
        <taxon>Viridiplantae</taxon>
        <taxon>Streptophyta</taxon>
        <taxon>Embryophyta</taxon>
        <taxon>Tracheophyta</taxon>
        <taxon>Spermatophyta</taxon>
        <taxon>Magnoliopsida</taxon>
        <taxon>eudicotyledons</taxon>
        <taxon>Gunneridae</taxon>
        <taxon>Pentapetalae</taxon>
        <taxon>rosids</taxon>
        <taxon>malvids</taxon>
        <taxon>Sapindales</taxon>
        <taxon>Rutaceae</taxon>
        <taxon>Aurantioideae</taxon>
        <taxon>Citrus</taxon>
    </lineage>
</organism>
<evidence type="ECO:0000256" key="3">
    <source>
        <dbReference type="ARBA" id="ARBA00022801"/>
    </source>
</evidence>
<keyword evidence="4" id="KW-0067">ATP-binding</keyword>
<dbReference type="InterPro" id="IPR003959">
    <property type="entry name" value="ATPase_AAA_core"/>
</dbReference>
<dbReference type="InterPro" id="IPR027417">
    <property type="entry name" value="P-loop_NTPase"/>
</dbReference>
<feature type="compositionally biased region" description="Basic and acidic residues" evidence="7">
    <location>
        <begin position="435"/>
        <end position="450"/>
    </location>
</feature>
<dbReference type="SUPFAM" id="SSF52540">
    <property type="entry name" value="P-loop containing nucleoside triphosphate hydrolases"/>
    <property type="match status" value="1"/>
</dbReference>
<feature type="region of interest" description="Disordered" evidence="7">
    <location>
        <begin position="429"/>
        <end position="466"/>
    </location>
</feature>
<evidence type="ECO:0000256" key="5">
    <source>
        <dbReference type="ARBA" id="ARBA00022842"/>
    </source>
</evidence>
<evidence type="ECO:0000256" key="6">
    <source>
        <dbReference type="ARBA" id="ARBA00049360"/>
    </source>
</evidence>
<evidence type="ECO:0000256" key="4">
    <source>
        <dbReference type="ARBA" id="ARBA00022840"/>
    </source>
</evidence>
<keyword evidence="10" id="KW-1185">Reference proteome</keyword>
<dbReference type="Proteomes" id="UP000236630">
    <property type="component" value="Unassembled WGS sequence"/>
</dbReference>
<dbReference type="PANTHER" id="PTHR23070">
    <property type="entry name" value="BCS1 AAA-TYPE ATPASE"/>
    <property type="match status" value="1"/>
</dbReference>
<evidence type="ECO:0000313" key="9">
    <source>
        <dbReference type="EMBL" id="GAY44064.1"/>
    </source>
</evidence>
<accession>A0A2H5NVB0</accession>
<dbReference type="STRING" id="55188.A0A2H5NVB0"/>
<keyword evidence="5" id="KW-0460">Magnesium</keyword>
<evidence type="ECO:0000313" key="10">
    <source>
        <dbReference type="Proteomes" id="UP000236630"/>
    </source>
</evidence>
<dbReference type="Pfam" id="PF14363">
    <property type="entry name" value="AAA_assoc"/>
    <property type="match status" value="1"/>
</dbReference>
<comment type="catalytic activity">
    <reaction evidence="6">
        <text>ATP + H2O = ADP + phosphate + H(+)</text>
        <dbReference type="Rhea" id="RHEA:13065"/>
        <dbReference type="ChEBI" id="CHEBI:15377"/>
        <dbReference type="ChEBI" id="CHEBI:15378"/>
        <dbReference type="ChEBI" id="CHEBI:30616"/>
        <dbReference type="ChEBI" id="CHEBI:43474"/>
        <dbReference type="ChEBI" id="CHEBI:456216"/>
    </reaction>
</comment>
<dbReference type="InterPro" id="IPR050747">
    <property type="entry name" value="Mitochondrial_chaperone_BCS1"/>
</dbReference>
<feature type="compositionally biased region" description="Basic residues" evidence="7">
    <location>
        <begin position="451"/>
        <end position="466"/>
    </location>
</feature>
<evidence type="ECO:0000256" key="7">
    <source>
        <dbReference type="SAM" id="MobiDB-lite"/>
    </source>
</evidence>
<dbReference type="GO" id="GO:0005524">
    <property type="term" value="F:ATP binding"/>
    <property type="evidence" value="ECO:0007669"/>
    <property type="project" value="UniProtKB-KW"/>
</dbReference>
<keyword evidence="3" id="KW-0378">Hydrolase</keyword>
<comment type="caution">
    <text evidence="9">The sequence shown here is derived from an EMBL/GenBank/DDBJ whole genome shotgun (WGS) entry which is preliminary data.</text>
</comment>
<dbReference type="EMBL" id="BDQV01000022">
    <property type="protein sequence ID" value="GAY44064.1"/>
    <property type="molecule type" value="Genomic_DNA"/>
</dbReference>